<dbReference type="EMBL" id="JANAKD010000006">
    <property type="protein sequence ID" value="KAJ3499579.1"/>
    <property type="molecule type" value="Genomic_DNA"/>
</dbReference>
<evidence type="ECO:0000313" key="2">
    <source>
        <dbReference type="Proteomes" id="UP001148737"/>
    </source>
</evidence>
<evidence type="ECO:0000313" key="1">
    <source>
        <dbReference type="EMBL" id="KAJ3499579.1"/>
    </source>
</evidence>
<reference evidence="1" key="1">
    <citation type="submission" date="2022-07" db="EMBL/GenBank/DDBJ databases">
        <title>Genome Sequence of Lecanicillium saksenae.</title>
        <authorList>
            <person name="Buettner E."/>
        </authorList>
    </citation>
    <scope>NUCLEOTIDE SEQUENCE</scope>
    <source>
        <strain evidence="1">VT-O1</strain>
    </source>
</reference>
<protein>
    <submittedName>
        <fullName evidence="1">Uncharacterized protein</fullName>
    </submittedName>
</protein>
<proteinExistence type="predicted"/>
<gene>
    <name evidence="1" type="ORF">NLG97_g199</name>
</gene>
<comment type="caution">
    <text evidence="1">The sequence shown here is derived from an EMBL/GenBank/DDBJ whole genome shotgun (WGS) entry which is preliminary data.</text>
</comment>
<name>A0ACC1R752_9HYPO</name>
<organism evidence="1 2">
    <name type="scientific">Lecanicillium saksenae</name>
    <dbReference type="NCBI Taxonomy" id="468837"/>
    <lineage>
        <taxon>Eukaryota</taxon>
        <taxon>Fungi</taxon>
        <taxon>Dikarya</taxon>
        <taxon>Ascomycota</taxon>
        <taxon>Pezizomycotina</taxon>
        <taxon>Sordariomycetes</taxon>
        <taxon>Hypocreomycetidae</taxon>
        <taxon>Hypocreales</taxon>
        <taxon>Cordycipitaceae</taxon>
        <taxon>Lecanicillium</taxon>
    </lineage>
</organism>
<dbReference type="Proteomes" id="UP001148737">
    <property type="component" value="Unassembled WGS sequence"/>
</dbReference>
<keyword evidence="2" id="KW-1185">Reference proteome</keyword>
<sequence length="452" mass="47214">MAILTLTLFALQAVAASLPEPNRLLHGRQDPSPAAAKCDNKKAVVEAVVKHERNNRQGSFLPRITMSIGNPAQEFTALLDTGSGELLVGKTGSKFCTVLGANCTSVANGGRGSINANASAALETVGPLSAHYFNGELNLGEFKKADLNIGSASVKALQFGLVDELREDFPGVHAPLAPLFGVGPVLGETPDTPTYPNLPARMVETGDTKSNIFGVYLNDFRGLDGSVVFGGVDAAKFTGELKEAPLVPVDGTNKTSRFQVEFSSLQLIDTDGNKKAVDLGSNGEAATGNATRANGAINLAPPEAMPPAFIDTGNPGILIAPSSVKIMAQTLGANITDGFLGPVDCKSLQGKSLRFGFNKDNAVVDLPLELTLVPRDISVVAEGLCETVVGFDASIDKFSLLSLGAPLMQAAYVAFDMERSRLLFAPAVMNATKSDLRELGPDWKGTVQGTGA</sequence>
<accession>A0ACC1R752</accession>